<dbReference type="PANTHER" id="PTHR40083">
    <property type="entry name" value="UPF0122 PROTEIN CBO2450/CLC_2298"/>
    <property type="match status" value="1"/>
</dbReference>
<dbReference type="InterPro" id="IPR007394">
    <property type="entry name" value="UPF0122"/>
</dbReference>
<name>A0A929QU55_ABIDE</name>
<dbReference type="NCBIfam" id="NF045758">
    <property type="entry name" value="YlxM"/>
    <property type="match status" value="1"/>
</dbReference>
<keyword evidence="5" id="KW-0238">DNA-binding</keyword>
<accession>A0A929QU55</accession>
<evidence type="ECO:0000256" key="4">
    <source>
        <dbReference type="SAM" id="Coils"/>
    </source>
</evidence>
<reference evidence="5" key="1">
    <citation type="submission" date="2020-04" db="EMBL/GenBank/DDBJ databases">
        <title>Deep metagenomics examines the oral microbiome during advanced dental caries in children, revealing novel taxa and co-occurrences with host molecules.</title>
        <authorList>
            <person name="Baker J.L."/>
            <person name="Morton J.T."/>
            <person name="Dinis M."/>
            <person name="Alvarez R."/>
            <person name="Tran N.C."/>
            <person name="Knight R."/>
            <person name="Edlund A."/>
        </authorList>
    </citation>
    <scope>NUCLEOTIDE SEQUENCE</scope>
    <source>
        <strain evidence="5">JCVI_23_bin.16</strain>
    </source>
</reference>
<evidence type="ECO:0000256" key="3">
    <source>
        <dbReference type="HAMAP-Rule" id="MF_00245"/>
    </source>
</evidence>
<evidence type="ECO:0000313" key="6">
    <source>
        <dbReference type="Proteomes" id="UP000757900"/>
    </source>
</evidence>
<evidence type="ECO:0000256" key="2">
    <source>
        <dbReference type="ARBA" id="ARBA00024764"/>
    </source>
</evidence>
<dbReference type="Proteomes" id="UP000757900">
    <property type="component" value="Unassembled WGS sequence"/>
</dbReference>
<comment type="caution">
    <text evidence="5">The sequence shown here is derived from an EMBL/GenBank/DDBJ whole genome shotgun (WGS) entry which is preliminary data.</text>
</comment>
<dbReference type="InterPro" id="IPR036388">
    <property type="entry name" value="WH-like_DNA-bd_sf"/>
</dbReference>
<dbReference type="PANTHER" id="PTHR40083:SF1">
    <property type="entry name" value="UPF0122 PROTEIN YLXM"/>
    <property type="match status" value="1"/>
</dbReference>
<dbReference type="SUPFAM" id="SSF88659">
    <property type="entry name" value="Sigma3 and sigma4 domains of RNA polymerase sigma factors"/>
    <property type="match status" value="1"/>
</dbReference>
<dbReference type="Gene3D" id="1.10.10.10">
    <property type="entry name" value="Winged helix-like DNA-binding domain superfamily/Winged helix DNA-binding domain"/>
    <property type="match status" value="1"/>
</dbReference>
<dbReference type="InterPro" id="IPR013324">
    <property type="entry name" value="RNA_pol_sigma_r3/r4-like"/>
</dbReference>
<dbReference type="HAMAP" id="MF_00245">
    <property type="entry name" value="UPF0122"/>
    <property type="match status" value="1"/>
</dbReference>
<keyword evidence="4" id="KW-0175">Coiled coil</keyword>
<evidence type="ECO:0000313" key="5">
    <source>
        <dbReference type="EMBL" id="MBF0935227.1"/>
    </source>
</evidence>
<comment type="function">
    <text evidence="2 3">Might take part in the signal recognition particle (SRP) pathway. This is inferred from the conservation of its genetic proximity to ftsY/ffh. May be a regulatory protein.</text>
</comment>
<dbReference type="Pfam" id="PF04297">
    <property type="entry name" value="UPF0122"/>
    <property type="match status" value="1"/>
</dbReference>
<gene>
    <name evidence="5" type="ORF">HXK00_06250</name>
</gene>
<dbReference type="EMBL" id="JABZFV010000164">
    <property type="protein sequence ID" value="MBF0935227.1"/>
    <property type="molecule type" value="Genomic_DNA"/>
</dbReference>
<dbReference type="InterPro" id="IPR054831">
    <property type="entry name" value="UPF0122_fam_protein"/>
</dbReference>
<dbReference type="AlphaFoldDB" id="A0A929QU55"/>
<proteinExistence type="inferred from homology"/>
<comment type="similarity">
    <text evidence="1 3">Belongs to the UPF0122 family.</text>
</comment>
<protein>
    <recommendedName>
        <fullName evidence="3">UPF0122 protein HXK00_06250</fullName>
    </recommendedName>
</protein>
<organism evidence="5 6">
    <name type="scientific">Abiotrophia defectiva</name>
    <name type="common">Streptococcus defectivus</name>
    <dbReference type="NCBI Taxonomy" id="46125"/>
    <lineage>
        <taxon>Bacteria</taxon>
        <taxon>Bacillati</taxon>
        <taxon>Bacillota</taxon>
        <taxon>Bacilli</taxon>
        <taxon>Lactobacillales</taxon>
        <taxon>Aerococcaceae</taxon>
        <taxon>Abiotrophia</taxon>
    </lineage>
</organism>
<sequence>MDLAKVMRVNQLLGFYGGLLTDKQQAMLGLYYEEDFSLAEIADHYDISRQAVRDNLKRAEQTLEHYEDQLHLLARREARLALLDQLASHTDEAGQAFLAEIRAMDQ</sequence>
<feature type="coiled-coil region" evidence="4">
    <location>
        <begin position="49"/>
        <end position="76"/>
    </location>
</feature>
<dbReference type="GO" id="GO:0003677">
    <property type="term" value="F:DNA binding"/>
    <property type="evidence" value="ECO:0007669"/>
    <property type="project" value="UniProtKB-KW"/>
</dbReference>
<evidence type="ECO:0000256" key="1">
    <source>
        <dbReference type="ARBA" id="ARBA00008720"/>
    </source>
</evidence>